<gene>
    <name evidence="1" type="ORF">G5S42_23625</name>
</gene>
<proteinExistence type="predicted"/>
<dbReference type="RefSeq" id="WP_176108967.1">
    <property type="nucleotide sequence ID" value="NZ_JAALDK010000001.1"/>
</dbReference>
<comment type="caution">
    <text evidence="1">The sequence shown here is derived from an EMBL/GenBank/DDBJ whole genome shotgun (WGS) entry which is preliminary data.</text>
</comment>
<evidence type="ECO:0000313" key="1">
    <source>
        <dbReference type="EMBL" id="NUY02623.1"/>
    </source>
</evidence>
<name>A0A7Y6K3S9_9BURK</name>
<dbReference type="EMBL" id="JAALDK010000001">
    <property type="protein sequence ID" value="NUY02623.1"/>
    <property type="molecule type" value="Genomic_DNA"/>
</dbReference>
<dbReference type="GeneID" id="301103332"/>
<sequence length="66" mass="7081">MNTLTIDDIQNCAELDRQEMTTIQGGRMKLPGQHVGSILTSADGDPVGVYVDGVLQNSVTDGFYHG</sequence>
<accession>A0A7Y6K3S9</accession>
<dbReference type="Proteomes" id="UP000594380">
    <property type="component" value="Unassembled WGS sequence"/>
</dbReference>
<evidence type="ECO:0000313" key="2">
    <source>
        <dbReference type="Proteomes" id="UP000594380"/>
    </source>
</evidence>
<organism evidence="1 2">
    <name type="scientific">Paraburkholderia youngii</name>
    <dbReference type="NCBI Taxonomy" id="2782701"/>
    <lineage>
        <taxon>Bacteria</taxon>
        <taxon>Pseudomonadati</taxon>
        <taxon>Pseudomonadota</taxon>
        <taxon>Betaproteobacteria</taxon>
        <taxon>Burkholderiales</taxon>
        <taxon>Burkholderiaceae</taxon>
        <taxon>Paraburkholderia</taxon>
    </lineage>
</organism>
<dbReference type="AlphaFoldDB" id="A0A7Y6K3S9"/>
<protein>
    <submittedName>
        <fullName evidence="1">Uncharacterized protein</fullName>
    </submittedName>
</protein>
<reference evidence="1 2" key="1">
    <citation type="submission" date="2020-02" db="EMBL/GenBank/DDBJ databases">
        <title>Paraburkholderia simonii sp. nov. and Paraburkholderia youngii sp. nov. Brazilian and Mexican Mimosa-associated rhizobia.</title>
        <authorList>
            <person name="Mavima L."/>
            <person name="Beukes C.W."/>
            <person name="Chan W.Y."/>
            <person name="Palmer M."/>
            <person name="De Meyer S.E."/>
            <person name="James E.K."/>
            <person name="Venter S.N."/>
            <person name="Steenkamp E.T."/>
        </authorList>
    </citation>
    <scope>NUCLEOTIDE SEQUENCE [LARGE SCALE GENOMIC DNA]</scope>
    <source>
        <strain evidence="1 2">JPY169</strain>
    </source>
</reference>